<feature type="binding site" evidence="12">
    <location>
        <position position="80"/>
    </location>
    <ligand>
        <name>Na(+)</name>
        <dbReference type="ChEBI" id="CHEBI:29101"/>
        <note>structural</note>
    </ligand>
</feature>
<dbReference type="GO" id="GO:0046872">
    <property type="term" value="F:metal ion binding"/>
    <property type="evidence" value="ECO:0007669"/>
    <property type="project" value="UniProtKB-KW"/>
</dbReference>
<evidence type="ECO:0000256" key="5">
    <source>
        <dbReference type="ARBA" id="ARBA00022989"/>
    </source>
</evidence>
<reference evidence="13 14" key="2">
    <citation type="journal article" date="2014" name="FEMS Microbiol. Lett.">
        <title>Draft genomic DNA sequence of the facultatively methylotrophic bacterium Acidomonas methanolica type strain MB58.</title>
        <authorList>
            <person name="Higashiura N."/>
            <person name="Hadano H."/>
            <person name="Hirakawa H."/>
            <person name="Matsutani M."/>
            <person name="Takabe S."/>
            <person name="Matsushita K."/>
            <person name="Azuma Y."/>
        </authorList>
    </citation>
    <scope>NUCLEOTIDE SEQUENCE [LARGE SCALE GENOMIC DNA]</scope>
    <source>
        <strain evidence="13 14">MB58</strain>
    </source>
</reference>
<dbReference type="GO" id="GO:0140114">
    <property type="term" value="P:cellular detoxification of fluoride"/>
    <property type="evidence" value="ECO:0007669"/>
    <property type="project" value="UniProtKB-UniRule"/>
</dbReference>
<gene>
    <name evidence="12" type="primary">fluC</name>
    <name evidence="12" type="synonym">crcB</name>
    <name evidence="13" type="ORF">Amme_005_009</name>
</gene>
<evidence type="ECO:0000256" key="2">
    <source>
        <dbReference type="ARBA" id="ARBA00022475"/>
    </source>
</evidence>
<comment type="catalytic activity">
    <reaction evidence="11">
        <text>fluoride(in) = fluoride(out)</text>
        <dbReference type="Rhea" id="RHEA:76159"/>
        <dbReference type="ChEBI" id="CHEBI:17051"/>
    </reaction>
    <physiologicalReaction direction="left-to-right" evidence="11">
        <dbReference type="Rhea" id="RHEA:76160"/>
    </physiologicalReaction>
</comment>
<feature type="transmembrane region" description="Helical" evidence="12">
    <location>
        <begin position="72"/>
        <end position="93"/>
    </location>
</feature>
<evidence type="ECO:0000313" key="14">
    <source>
        <dbReference type="Proteomes" id="UP000019760"/>
    </source>
</evidence>
<evidence type="ECO:0000256" key="10">
    <source>
        <dbReference type="ARBA" id="ARBA00035120"/>
    </source>
</evidence>
<evidence type="ECO:0000256" key="7">
    <source>
        <dbReference type="ARBA" id="ARBA00023065"/>
    </source>
</evidence>
<dbReference type="Proteomes" id="UP000019760">
    <property type="component" value="Unassembled WGS sequence"/>
</dbReference>
<keyword evidence="6 12" id="KW-0915">Sodium</keyword>
<dbReference type="HAMAP" id="MF_00454">
    <property type="entry name" value="FluC"/>
    <property type="match status" value="1"/>
</dbReference>
<protein>
    <recommendedName>
        <fullName evidence="12">Fluoride-specific ion channel FluC</fullName>
    </recommendedName>
</protein>
<accession>A0A023D1E2</accession>
<dbReference type="OrthoDB" id="9806299at2"/>
<comment type="function">
    <text evidence="12">Fluoride-specific ion channel. Important for reducing fluoride concentration in the cell, thus reducing its toxicity.</text>
</comment>
<reference evidence="14" key="1">
    <citation type="journal article" date="2014" name="FEMS Microbiol. Lett.">
        <title>Draft Genomic DNA Sequence of the Facultatively Methylotrophic Bacterium Acidomonas methanolica type strain MB58.</title>
        <authorList>
            <person name="Higashiura N."/>
            <person name="Hadano H."/>
            <person name="Hirakawa H."/>
            <person name="Matsutani M."/>
            <person name="Takabe S."/>
            <person name="Matsushita K."/>
            <person name="Azuma Y."/>
        </authorList>
    </citation>
    <scope>NUCLEOTIDE SEQUENCE [LARGE SCALE GENOMIC DNA]</scope>
    <source>
        <strain evidence="14">MB58</strain>
    </source>
</reference>
<keyword evidence="3" id="KW-0997">Cell inner membrane</keyword>
<keyword evidence="9 12" id="KW-0407">Ion channel</keyword>
<dbReference type="GO" id="GO:0005886">
    <property type="term" value="C:plasma membrane"/>
    <property type="evidence" value="ECO:0007669"/>
    <property type="project" value="UniProtKB-SubCell"/>
</dbReference>
<evidence type="ECO:0000313" key="13">
    <source>
        <dbReference type="EMBL" id="GAJ27621.1"/>
    </source>
</evidence>
<keyword evidence="7 12" id="KW-0406">Ion transport</keyword>
<dbReference type="Pfam" id="PF02537">
    <property type="entry name" value="CRCB"/>
    <property type="match status" value="1"/>
</dbReference>
<evidence type="ECO:0000256" key="3">
    <source>
        <dbReference type="ARBA" id="ARBA00022519"/>
    </source>
</evidence>
<organism evidence="13 14">
    <name type="scientific">Acidomonas methanolica NBRC 104435</name>
    <dbReference type="NCBI Taxonomy" id="1231351"/>
    <lineage>
        <taxon>Bacteria</taxon>
        <taxon>Pseudomonadati</taxon>
        <taxon>Pseudomonadota</taxon>
        <taxon>Alphaproteobacteria</taxon>
        <taxon>Acetobacterales</taxon>
        <taxon>Acetobacteraceae</taxon>
        <taxon>Acidomonas</taxon>
    </lineage>
</organism>
<comment type="caution">
    <text evidence="13">The sequence shown here is derived from an EMBL/GenBank/DDBJ whole genome shotgun (WGS) entry which is preliminary data.</text>
</comment>
<evidence type="ECO:0000256" key="4">
    <source>
        <dbReference type="ARBA" id="ARBA00022692"/>
    </source>
</evidence>
<evidence type="ECO:0000256" key="8">
    <source>
        <dbReference type="ARBA" id="ARBA00023136"/>
    </source>
</evidence>
<feature type="binding site" evidence="12">
    <location>
        <position position="83"/>
    </location>
    <ligand>
        <name>Na(+)</name>
        <dbReference type="ChEBI" id="CHEBI:29101"/>
        <note>structural</note>
    </ligand>
</feature>
<comment type="activity regulation">
    <text evidence="12">Na(+) is not transported, but it plays an essential structural role and its presence is essential for fluoride channel function.</text>
</comment>
<dbReference type="NCBIfam" id="TIGR00494">
    <property type="entry name" value="crcB"/>
    <property type="match status" value="1"/>
</dbReference>
<dbReference type="PANTHER" id="PTHR28259">
    <property type="entry name" value="FLUORIDE EXPORT PROTEIN 1-RELATED"/>
    <property type="match status" value="1"/>
</dbReference>
<evidence type="ECO:0000256" key="12">
    <source>
        <dbReference type="HAMAP-Rule" id="MF_00454"/>
    </source>
</evidence>
<dbReference type="InterPro" id="IPR003691">
    <property type="entry name" value="FluC"/>
</dbReference>
<keyword evidence="5 12" id="KW-1133">Transmembrane helix</keyword>
<comment type="subcellular location">
    <subcellularLocation>
        <location evidence="1 12">Cell membrane</location>
        <topology evidence="1 12">Multi-pass membrane protein</topology>
    </subcellularLocation>
</comment>
<keyword evidence="12" id="KW-0479">Metal-binding</keyword>
<dbReference type="EMBL" id="BAND01000005">
    <property type="protein sequence ID" value="GAJ27621.1"/>
    <property type="molecule type" value="Genomic_DNA"/>
</dbReference>
<comment type="similarity">
    <text evidence="10 12">Belongs to the fluoride channel Fluc/FEX (TC 1.A.43) family.</text>
</comment>
<dbReference type="AlphaFoldDB" id="A0A023D1E2"/>
<dbReference type="GO" id="GO:0062054">
    <property type="term" value="F:fluoride channel activity"/>
    <property type="evidence" value="ECO:0007669"/>
    <property type="project" value="UniProtKB-UniRule"/>
</dbReference>
<keyword evidence="4 12" id="KW-0812">Transmembrane</keyword>
<keyword evidence="8 12" id="KW-0472">Membrane</keyword>
<keyword evidence="12" id="KW-0813">Transport</keyword>
<feature type="transmembrane region" description="Helical" evidence="12">
    <location>
        <begin position="38"/>
        <end position="60"/>
    </location>
</feature>
<evidence type="ECO:0000256" key="11">
    <source>
        <dbReference type="ARBA" id="ARBA00035585"/>
    </source>
</evidence>
<dbReference type="PANTHER" id="PTHR28259:SF1">
    <property type="entry name" value="FLUORIDE EXPORT PROTEIN 1-RELATED"/>
    <property type="match status" value="1"/>
</dbReference>
<feature type="transmembrane region" description="Helical" evidence="12">
    <location>
        <begin position="105"/>
        <end position="126"/>
    </location>
</feature>
<keyword evidence="14" id="KW-1185">Reference proteome</keyword>
<evidence type="ECO:0000256" key="6">
    <source>
        <dbReference type="ARBA" id="ARBA00023053"/>
    </source>
</evidence>
<name>A0A023D1E2_ACIMT</name>
<keyword evidence="2 12" id="KW-1003">Cell membrane</keyword>
<sequence length="151" mass="16173">MQMTFLTPLSIAVGGAIGTLLRYYTGLLMMGWSQRLPWATIFINTTGSFAIAFFGILTVTGARFPVSNEMRLIFMVGICGGYTTFSSFSLQTLDLLRNGAPGRAFMNVALSLLFGLGAVTAGYLCATSLNNRQNAPALAAPMDRPAAQEEN</sequence>
<evidence type="ECO:0000256" key="9">
    <source>
        <dbReference type="ARBA" id="ARBA00023303"/>
    </source>
</evidence>
<evidence type="ECO:0000256" key="1">
    <source>
        <dbReference type="ARBA" id="ARBA00004651"/>
    </source>
</evidence>
<proteinExistence type="inferred from homology"/>